<dbReference type="Gene3D" id="3.20.20.450">
    <property type="entry name" value="EAL domain"/>
    <property type="match status" value="1"/>
</dbReference>
<keyword evidence="4" id="KW-0472">Membrane</keyword>
<feature type="domain" description="CHASE" evidence="5">
    <location>
        <begin position="122"/>
        <end position="276"/>
    </location>
</feature>
<evidence type="ECO:0000259" key="7">
    <source>
        <dbReference type="PROSITE" id="PS50887"/>
    </source>
</evidence>
<dbReference type="Pfam" id="PF00990">
    <property type="entry name" value="GGDEF"/>
    <property type="match status" value="1"/>
</dbReference>
<dbReference type="InterPro" id="IPR052155">
    <property type="entry name" value="Biofilm_reg_signaling"/>
</dbReference>
<comment type="subcellular location">
    <subcellularLocation>
        <location evidence="1">Membrane</location>
    </subcellularLocation>
</comment>
<keyword evidence="2" id="KW-0812">Transmembrane</keyword>
<dbReference type="Pfam" id="PF00563">
    <property type="entry name" value="EAL"/>
    <property type="match status" value="1"/>
</dbReference>
<dbReference type="InterPro" id="IPR000160">
    <property type="entry name" value="GGDEF_dom"/>
</dbReference>
<dbReference type="NCBIfam" id="TIGR00254">
    <property type="entry name" value="GGDEF"/>
    <property type="match status" value="1"/>
</dbReference>
<dbReference type="PROSITE" id="PS50887">
    <property type="entry name" value="GGDEF"/>
    <property type="match status" value="1"/>
</dbReference>
<evidence type="ECO:0000256" key="1">
    <source>
        <dbReference type="ARBA" id="ARBA00004370"/>
    </source>
</evidence>
<dbReference type="Pfam" id="PF03924">
    <property type="entry name" value="CHASE"/>
    <property type="match status" value="1"/>
</dbReference>
<dbReference type="SUPFAM" id="SSF55073">
    <property type="entry name" value="Nucleotide cyclase"/>
    <property type="match status" value="1"/>
</dbReference>
<organism evidence="8 9">
    <name type="scientific">Tepidimonas sediminis</name>
    <dbReference type="NCBI Taxonomy" id="2588941"/>
    <lineage>
        <taxon>Bacteria</taxon>
        <taxon>Pseudomonadati</taxon>
        <taxon>Pseudomonadota</taxon>
        <taxon>Betaproteobacteria</taxon>
        <taxon>Burkholderiales</taxon>
        <taxon>Tepidimonas</taxon>
    </lineage>
</organism>
<dbReference type="PANTHER" id="PTHR44757:SF2">
    <property type="entry name" value="BIOFILM ARCHITECTURE MAINTENANCE PROTEIN MBAA"/>
    <property type="match status" value="1"/>
</dbReference>
<dbReference type="SUPFAM" id="SSF141868">
    <property type="entry name" value="EAL domain-like"/>
    <property type="match status" value="1"/>
</dbReference>
<dbReference type="InterPro" id="IPR001633">
    <property type="entry name" value="EAL_dom"/>
</dbReference>
<gene>
    <name evidence="8" type="ORF">Tsedi_01177</name>
</gene>
<evidence type="ECO:0000256" key="3">
    <source>
        <dbReference type="ARBA" id="ARBA00022989"/>
    </source>
</evidence>
<dbReference type="SMART" id="SM00052">
    <property type="entry name" value="EAL"/>
    <property type="match status" value="1"/>
</dbReference>
<dbReference type="FunFam" id="3.30.70.270:FF:000001">
    <property type="entry name" value="Diguanylate cyclase domain protein"/>
    <property type="match status" value="1"/>
</dbReference>
<dbReference type="CDD" id="cd01949">
    <property type="entry name" value="GGDEF"/>
    <property type="match status" value="1"/>
</dbReference>
<dbReference type="GO" id="GO:0003824">
    <property type="term" value="F:catalytic activity"/>
    <property type="evidence" value="ECO:0007669"/>
    <property type="project" value="UniProtKB-ARBA"/>
</dbReference>
<protein>
    <submittedName>
        <fullName evidence="8">Putative signaling protein</fullName>
    </submittedName>
</protein>
<dbReference type="Proteomes" id="UP000320225">
    <property type="component" value="Unassembled WGS sequence"/>
</dbReference>
<dbReference type="PANTHER" id="PTHR44757">
    <property type="entry name" value="DIGUANYLATE CYCLASE DGCP"/>
    <property type="match status" value="1"/>
</dbReference>
<dbReference type="InterPro" id="IPR029787">
    <property type="entry name" value="Nucleotide_cyclase"/>
</dbReference>
<evidence type="ECO:0000259" key="5">
    <source>
        <dbReference type="PROSITE" id="PS50839"/>
    </source>
</evidence>
<accession>A0A554WQW6</accession>
<dbReference type="Gene3D" id="3.30.450.350">
    <property type="entry name" value="CHASE domain"/>
    <property type="match status" value="1"/>
</dbReference>
<dbReference type="EMBL" id="VJND01000005">
    <property type="protein sequence ID" value="TSE25953.1"/>
    <property type="molecule type" value="Genomic_DNA"/>
</dbReference>
<reference evidence="8 9" key="1">
    <citation type="submission" date="2019-07" db="EMBL/GenBank/DDBJ databases">
        <title>Tepidimonas sediminis YIM 72259 draft genome.</title>
        <authorList>
            <person name="Da Costa M.S."/>
            <person name="Froufe H.J.C."/>
            <person name="Egas C."/>
            <person name="Albuquerque L."/>
        </authorList>
    </citation>
    <scope>NUCLEOTIDE SEQUENCE [LARGE SCALE GENOMIC DNA]</scope>
    <source>
        <strain evidence="8 9">YIM 72259</strain>
    </source>
</reference>
<dbReference type="InterPro" id="IPR042240">
    <property type="entry name" value="CHASE_sf"/>
</dbReference>
<dbReference type="Gene3D" id="3.30.70.270">
    <property type="match status" value="1"/>
</dbReference>
<keyword evidence="9" id="KW-1185">Reference proteome</keyword>
<comment type="caution">
    <text evidence="8">The sequence shown here is derived from an EMBL/GenBank/DDBJ whole genome shotgun (WGS) entry which is preliminary data.</text>
</comment>
<dbReference type="CDD" id="cd01948">
    <property type="entry name" value="EAL"/>
    <property type="match status" value="1"/>
</dbReference>
<dbReference type="InterPro" id="IPR006189">
    <property type="entry name" value="CHASE_dom"/>
</dbReference>
<evidence type="ECO:0000256" key="2">
    <source>
        <dbReference type="ARBA" id="ARBA00022692"/>
    </source>
</evidence>
<proteinExistence type="predicted"/>
<dbReference type="AlphaFoldDB" id="A0A554WQW6"/>
<feature type="domain" description="GGDEF" evidence="7">
    <location>
        <begin position="373"/>
        <end position="506"/>
    </location>
</feature>
<name>A0A554WQW6_9BURK</name>
<dbReference type="InterPro" id="IPR043128">
    <property type="entry name" value="Rev_trsase/Diguanyl_cyclase"/>
</dbReference>
<keyword evidence="3" id="KW-1133">Transmembrane helix</keyword>
<dbReference type="PROSITE" id="PS50839">
    <property type="entry name" value="CHASE"/>
    <property type="match status" value="1"/>
</dbReference>
<dbReference type="GO" id="GO:0016020">
    <property type="term" value="C:membrane"/>
    <property type="evidence" value="ECO:0007669"/>
    <property type="project" value="UniProtKB-SubCell"/>
</dbReference>
<evidence type="ECO:0000259" key="6">
    <source>
        <dbReference type="PROSITE" id="PS50883"/>
    </source>
</evidence>
<feature type="domain" description="EAL" evidence="6">
    <location>
        <begin position="515"/>
        <end position="775"/>
    </location>
</feature>
<sequence length="780" mass="84970">MGLPLASGLVLGGAVVHLLADAQTAQLRLRAEQAGEQAAQALQRRLDAQLDALEAMGQLLARDPAIGQEAFEQAAGMWLRRYPGTQNFTFNWHVPRSQRARYECCEPGWPILGRDAAGRRFPAADADEHMVITRLAPLAGNEAARGLDVLSYEPLRRAVRQAIASGRPHATEPFRLVQEQGAQRGIVVYHAVHAAQPPHALLGIVSSAFRMGDVTRAALEALPLPGLALCLIDLDASPGNRRLAGAEGCELAEPPAPLPARHAWPVRFAQRHWQLRLDATEVFWRQAATDARLHLTASTGFVAVGLLTAFLLVTTGQRRRVEQLVRERTLELARSHAQLQQLAHYDTLTGLVNRNRWSELARAVLDSAQREGRQVAIIYLDLDRFKHVNDSLGHAQGDRLLQAVAQRLQGCLRGRDVAARFGGDEFVVLLPWVKGREGAAVVARKIARVLDASIELDGARVRIGASLGVALFPDDGADLDTLLRHADTAMYAAKAAGRNQWRFFEPSMQTHVSRRLQLESALREALADPSGSGLRLAFQPQVAARDGRLVGLEALLRWQHPVLGTVPPAEFVRVAEEAGIVDRLGHWVLRQALAQLARWRADDPAGFAAVRVAVNVSAHEFAHADFVAQVRQALDGAGLPAQALELEITESLLVQGRTDVIERLQALQTLGVRLSLDDFGTGYSSLGYLKRLPIGTLKIDRGFVEGIPADPDSVAIVRATLSMAHDLGLEVVAEGVETPAQRDFLRAHGCAALQGWLYARALAADEVPHWLARHARATTA</sequence>
<dbReference type="GO" id="GO:0007165">
    <property type="term" value="P:signal transduction"/>
    <property type="evidence" value="ECO:0007669"/>
    <property type="project" value="UniProtKB-ARBA"/>
</dbReference>
<dbReference type="SMART" id="SM01079">
    <property type="entry name" value="CHASE"/>
    <property type="match status" value="1"/>
</dbReference>
<evidence type="ECO:0000256" key="4">
    <source>
        <dbReference type="ARBA" id="ARBA00023136"/>
    </source>
</evidence>
<dbReference type="InterPro" id="IPR035919">
    <property type="entry name" value="EAL_sf"/>
</dbReference>
<evidence type="ECO:0000313" key="8">
    <source>
        <dbReference type="EMBL" id="TSE25953.1"/>
    </source>
</evidence>
<dbReference type="SMART" id="SM00267">
    <property type="entry name" value="GGDEF"/>
    <property type="match status" value="1"/>
</dbReference>
<evidence type="ECO:0000313" key="9">
    <source>
        <dbReference type="Proteomes" id="UP000320225"/>
    </source>
</evidence>
<dbReference type="PROSITE" id="PS50883">
    <property type="entry name" value="EAL"/>
    <property type="match status" value="1"/>
</dbReference>